<dbReference type="EMBL" id="CP026313">
    <property type="protein sequence ID" value="AUV84664.1"/>
    <property type="molecule type" value="Genomic_DNA"/>
</dbReference>
<dbReference type="InterPro" id="IPR013096">
    <property type="entry name" value="Cupin_2"/>
</dbReference>
<protein>
    <submittedName>
        <fullName evidence="2">Cupin domain-containing protein</fullName>
    </submittedName>
</protein>
<dbReference type="Gene3D" id="2.60.120.10">
    <property type="entry name" value="Jelly Rolls"/>
    <property type="match status" value="1"/>
</dbReference>
<gene>
    <name evidence="2" type="ORF">C2R22_24365</name>
</gene>
<name>A0A2I8VS30_9EURY</name>
<dbReference type="InterPro" id="IPR014710">
    <property type="entry name" value="RmlC-like_jellyroll"/>
</dbReference>
<dbReference type="Pfam" id="PF07883">
    <property type="entry name" value="Cupin_2"/>
    <property type="match status" value="1"/>
</dbReference>
<geneLocation type="plasmid" evidence="2">
    <name>unnamed4</name>
</geneLocation>
<proteinExistence type="predicted"/>
<dbReference type="KEGG" id="srub:C2R22_24365"/>
<accession>A0A2I8VS30</accession>
<dbReference type="SUPFAM" id="SSF51182">
    <property type="entry name" value="RmlC-like cupins"/>
    <property type="match status" value="1"/>
</dbReference>
<dbReference type="InterPro" id="IPR052535">
    <property type="entry name" value="Bacilysin_H2HPP_isomerase"/>
</dbReference>
<keyword evidence="2" id="KW-0614">Plasmid</keyword>
<dbReference type="AlphaFoldDB" id="A0A2I8VS30"/>
<organism evidence="2 3">
    <name type="scientific">Salinigranum rubrum</name>
    <dbReference type="NCBI Taxonomy" id="755307"/>
    <lineage>
        <taxon>Archaea</taxon>
        <taxon>Methanobacteriati</taxon>
        <taxon>Methanobacteriota</taxon>
        <taxon>Stenosarchaea group</taxon>
        <taxon>Halobacteria</taxon>
        <taxon>Halobacteriales</taxon>
        <taxon>Haloferacaceae</taxon>
        <taxon>Salinigranum</taxon>
    </lineage>
</organism>
<keyword evidence="3" id="KW-1185">Reference proteome</keyword>
<evidence type="ECO:0000313" key="2">
    <source>
        <dbReference type="EMBL" id="AUV84664.1"/>
    </source>
</evidence>
<feature type="domain" description="Cupin type-2" evidence="1">
    <location>
        <begin position="45"/>
        <end position="107"/>
    </location>
</feature>
<dbReference type="InterPro" id="IPR011051">
    <property type="entry name" value="RmlC_Cupin_sf"/>
</dbReference>
<sequence length="129" mass="14482">MVRMYEADAVPTVYNIDDIPEQERGPGTVGQYFRGHDTIIGFNTLDEKTVHSEHSHPWEQIAFVVEGTCDFVIDGKEVTLDAGDIVNIPPGVKHSSATDETALLMAIFPLREDYLPFTEYQHEYPPESA</sequence>
<reference evidence="2 3" key="1">
    <citation type="submission" date="2018-01" db="EMBL/GenBank/DDBJ databases">
        <title>Complete genome sequence of Salinigranum rubrum GX10T, an extremely halophilic archaeon isolated from a marine solar saltern.</title>
        <authorList>
            <person name="Han S."/>
        </authorList>
    </citation>
    <scope>NUCLEOTIDE SEQUENCE [LARGE SCALE GENOMIC DNA]</scope>
    <source>
        <strain evidence="2 3">GX10</strain>
        <plasmid evidence="3">Plasmid unnamed4</plasmid>
    </source>
</reference>
<evidence type="ECO:0000259" key="1">
    <source>
        <dbReference type="Pfam" id="PF07883"/>
    </source>
</evidence>
<dbReference type="PANTHER" id="PTHR40112:SF1">
    <property type="entry name" value="H2HPP ISOMERASE"/>
    <property type="match status" value="1"/>
</dbReference>
<evidence type="ECO:0000313" key="3">
    <source>
        <dbReference type="Proteomes" id="UP000236584"/>
    </source>
</evidence>
<dbReference type="PANTHER" id="PTHR40112">
    <property type="entry name" value="H2HPP ISOMERASE"/>
    <property type="match status" value="1"/>
</dbReference>
<dbReference type="Proteomes" id="UP000236584">
    <property type="component" value="Plasmid unnamed4"/>
</dbReference>